<dbReference type="InterPro" id="IPR031704">
    <property type="entry name" value="Glyco_hydro_36_N"/>
</dbReference>
<evidence type="ECO:0000313" key="10">
    <source>
        <dbReference type="Proteomes" id="UP001168528"/>
    </source>
</evidence>
<evidence type="ECO:0000259" key="8">
    <source>
        <dbReference type="Pfam" id="PF16875"/>
    </source>
</evidence>
<dbReference type="CDD" id="cd14791">
    <property type="entry name" value="GH36"/>
    <property type="match status" value="1"/>
</dbReference>
<evidence type="ECO:0000256" key="1">
    <source>
        <dbReference type="ARBA" id="ARBA00001255"/>
    </source>
</evidence>
<dbReference type="EC" id="3.2.1.22" evidence="2 5"/>
<evidence type="ECO:0000256" key="2">
    <source>
        <dbReference type="ARBA" id="ARBA00012755"/>
    </source>
</evidence>
<protein>
    <recommendedName>
        <fullName evidence="2 5">Alpha-galactosidase</fullName>
        <ecNumber evidence="2 5">3.2.1.22</ecNumber>
    </recommendedName>
</protein>
<dbReference type="GO" id="GO:0004557">
    <property type="term" value="F:alpha-galactosidase activity"/>
    <property type="evidence" value="ECO:0007669"/>
    <property type="project" value="UniProtKB-EC"/>
</dbReference>
<dbReference type="InterPro" id="IPR002252">
    <property type="entry name" value="Glyco_hydro_36"/>
</dbReference>
<dbReference type="Proteomes" id="UP001168528">
    <property type="component" value="Unassembled WGS sequence"/>
</dbReference>
<dbReference type="InterPro" id="IPR050985">
    <property type="entry name" value="Alpha-glycosidase_related"/>
</dbReference>
<dbReference type="InterPro" id="IPR017853">
    <property type="entry name" value="GH"/>
</dbReference>
<keyword evidence="6" id="KW-0472">Membrane</keyword>
<dbReference type="RefSeq" id="WP_302039026.1">
    <property type="nucleotide sequence ID" value="NZ_JAUKPO010000010.1"/>
</dbReference>
<comment type="similarity">
    <text evidence="5">Belongs to the glycosyl hydrolase.</text>
</comment>
<proteinExistence type="inferred from homology"/>
<reference evidence="9" key="1">
    <citation type="submission" date="2023-07" db="EMBL/GenBank/DDBJ databases">
        <title>The genome sequence of Rhodocytophaga aerolata KACC 12507.</title>
        <authorList>
            <person name="Zhang X."/>
        </authorList>
    </citation>
    <scope>NUCLEOTIDE SEQUENCE</scope>
    <source>
        <strain evidence="9">KACC 12507</strain>
    </source>
</reference>
<dbReference type="SUPFAM" id="SSF51445">
    <property type="entry name" value="(Trans)glycosidases"/>
    <property type="match status" value="1"/>
</dbReference>
<dbReference type="InterPro" id="IPR031705">
    <property type="entry name" value="Glyco_hydro_36_C"/>
</dbReference>
<dbReference type="PANTHER" id="PTHR43053:SF3">
    <property type="entry name" value="ALPHA-GALACTOSIDASE C-RELATED"/>
    <property type="match status" value="1"/>
</dbReference>
<dbReference type="Pfam" id="PF16875">
    <property type="entry name" value="Glyco_hydro_36N"/>
    <property type="match status" value="1"/>
</dbReference>
<evidence type="ECO:0000256" key="6">
    <source>
        <dbReference type="SAM" id="Phobius"/>
    </source>
</evidence>
<dbReference type="Pfam" id="PF02065">
    <property type="entry name" value="Melibiase"/>
    <property type="match status" value="1"/>
</dbReference>
<dbReference type="InterPro" id="IPR000111">
    <property type="entry name" value="Glyco_hydro_27/36_CS"/>
</dbReference>
<feature type="domain" description="Glycosyl hydrolase family 36 N-terminal" evidence="8">
    <location>
        <begin position="59"/>
        <end position="291"/>
    </location>
</feature>
<dbReference type="InterPro" id="IPR013785">
    <property type="entry name" value="Aldolase_TIM"/>
</dbReference>
<name>A0ABT8RBZ4_9BACT</name>
<dbReference type="EMBL" id="JAUKPO010000010">
    <property type="protein sequence ID" value="MDO1448225.1"/>
    <property type="molecule type" value="Genomic_DNA"/>
</dbReference>
<accession>A0ABT8RBZ4</accession>
<dbReference type="Gene3D" id="2.70.98.60">
    <property type="entry name" value="alpha-galactosidase from lactobacil brevis"/>
    <property type="match status" value="1"/>
</dbReference>
<dbReference type="InterPro" id="IPR013780">
    <property type="entry name" value="Glyco_hydro_b"/>
</dbReference>
<organism evidence="9 10">
    <name type="scientific">Rhodocytophaga aerolata</name>
    <dbReference type="NCBI Taxonomy" id="455078"/>
    <lineage>
        <taxon>Bacteria</taxon>
        <taxon>Pseudomonadati</taxon>
        <taxon>Bacteroidota</taxon>
        <taxon>Cytophagia</taxon>
        <taxon>Cytophagales</taxon>
        <taxon>Rhodocytophagaceae</taxon>
        <taxon>Rhodocytophaga</taxon>
    </lineage>
</organism>
<evidence type="ECO:0000259" key="7">
    <source>
        <dbReference type="Pfam" id="PF16874"/>
    </source>
</evidence>
<dbReference type="PANTHER" id="PTHR43053">
    <property type="entry name" value="GLYCOSIDASE FAMILY 31"/>
    <property type="match status" value="1"/>
</dbReference>
<evidence type="ECO:0000256" key="3">
    <source>
        <dbReference type="ARBA" id="ARBA00022801"/>
    </source>
</evidence>
<gene>
    <name evidence="9" type="ORF">Q0590_18265</name>
</gene>
<sequence>MKYTFAGRCTFAFLVKVTAVLSPLMSLCLIGAYAQSSTVIPIETQHYGLALGVDADKRVGILYFGTKLNNASEYQYAPAMYRQGDDYSGILNAAYTPSGSRNLVEPAIWVTHADGNTSLDLQYVSHQVQKTDNNVSTTNILLRDPVYALEVMLYYKVYAQENVIEQWSVIKNNEKGNVTLHKYASANLYMKANSYWLKHYHGDWAKEMQPEEIRLTSGIKVLDTKLGTRANLYQPPTFMVSLDKAASEDEGRVLFGSVEWSGNFRVDLEVDPLNNLRIIAGINPHASAYTLGKGQEFTTPMFVYTYSDKGKGEASRNMHRWARKYKIMNGNGSRLTLLNNWEATYFDFNEPKLAELIKDTKKLGVDMFLLDDGWFANKYPRNSDKAGLGDWQENVQKLPHGIGYLVKEAQNNQVKFGIWVEPEMVNPKSELYEKHPDWVIREPQRPEHLYRNQLVLDLSNPKVQDFVFGVLDNILTKNPDVAFFKWDCNAVIYNAHSAYLKDKQSHLYVEYVKGLYKVLQRFRAKYPDMPMMLCSGGGGRVDYAALQYFTEFWLSDNTDPLERIFIQWEYSYFFPAISHDNHVTDWGKQPIKFRTDVAMMGKLGFDIVVSELKPEDLKFCQNAVSTYKSISEVVWHGDLYRLASPQENDFASLMYVNEAKDRAVMFSYLVSNRYGDGSLSPVKLGGLHPDKKYTVKEINLYPNTKTTISGETSYSGNYLMTIGFNPGVNARRTSVILEITEVQ</sequence>
<dbReference type="Gene3D" id="3.20.20.70">
    <property type="entry name" value="Aldolase class I"/>
    <property type="match status" value="1"/>
</dbReference>
<dbReference type="PIRSF" id="PIRSF005536">
    <property type="entry name" value="Agal"/>
    <property type="match status" value="1"/>
</dbReference>
<dbReference type="PROSITE" id="PS00512">
    <property type="entry name" value="ALPHA_GALACTOSIDASE"/>
    <property type="match status" value="1"/>
</dbReference>
<dbReference type="Gene3D" id="2.60.40.1180">
    <property type="entry name" value="Golgi alpha-mannosidase II"/>
    <property type="match status" value="1"/>
</dbReference>
<comment type="catalytic activity">
    <reaction evidence="1 5">
        <text>Hydrolysis of terminal, non-reducing alpha-D-galactose residues in alpha-D-galactosides, including galactose oligosaccharides, galactomannans and galactolipids.</text>
        <dbReference type="EC" id="3.2.1.22"/>
    </reaction>
</comment>
<keyword evidence="6" id="KW-1133">Transmembrane helix</keyword>
<evidence type="ECO:0000313" key="9">
    <source>
        <dbReference type="EMBL" id="MDO1448225.1"/>
    </source>
</evidence>
<keyword evidence="6" id="KW-0812">Transmembrane</keyword>
<dbReference type="InterPro" id="IPR038417">
    <property type="entry name" value="Alpga-gal_N_sf"/>
</dbReference>
<keyword evidence="10" id="KW-1185">Reference proteome</keyword>
<evidence type="ECO:0000256" key="4">
    <source>
        <dbReference type="ARBA" id="ARBA00023295"/>
    </source>
</evidence>
<feature type="transmembrane region" description="Helical" evidence="6">
    <location>
        <begin position="12"/>
        <end position="34"/>
    </location>
</feature>
<feature type="domain" description="Glycosyl hydrolase family 36 C-terminal" evidence="7">
    <location>
        <begin position="651"/>
        <end position="734"/>
    </location>
</feature>
<evidence type="ECO:0000256" key="5">
    <source>
        <dbReference type="PIRNR" id="PIRNR005536"/>
    </source>
</evidence>
<keyword evidence="3 5" id="KW-0378">Hydrolase</keyword>
<comment type="caution">
    <text evidence="9">The sequence shown here is derived from an EMBL/GenBank/DDBJ whole genome shotgun (WGS) entry which is preliminary data.</text>
</comment>
<keyword evidence="4 5" id="KW-0326">Glycosidase</keyword>
<dbReference type="PRINTS" id="PR00743">
    <property type="entry name" value="GLHYDRLASE36"/>
</dbReference>
<dbReference type="Pfam" id="PF16874">
    <property type="entry name" value="Glyco_hydro_36C"/>
    <property type="match status" value="1"/>
</dbReference>